<dbReference type="Gene3D" id="1.10.4100.10">
    <property type="entry name" value="2-methylcitrate dehydratase PrpD"/>
    <property type="match status" value="1"/>
</dbReference>
<dbReference type="PANTHER" id="PTHR16943">
    <property type="entry name" value="2-METHYLCITRATE DEHYDRATASE-RELATED"/>
    <property type="match status" value="1"/>
</dbReference>
<comment type="caution">
    <text evidence="4">The sequence shown here is derived from an EMBL/GenBank/DDBJ whole genome shotgun (WGS) entry which is preliminary data.</text>
</comment>
<dbReference type="InterPro" id="IPR045337">
    <property type="entry name" value="MmgE_PrpD_C"/>
</dbReference>
<organism evidence="4 5">
    <name type="scientific">Nakamurella leprariae</name>
    <dbReference type="NCBI Taxonomy" id="2803911"/>
    <lineage>
        <taxon>Bacteria</taxon>
        <taxon>Bacillati</taxon>
        <taxon>Actinomycetota</taxon>
        <taxon>Actinomycetes</taxon>
        <taxon>Nakamurellales</taxon>
        <taxon>Nakamurellaceae</taxon>
        <taxon>Nakamurella</taxon>
    </lineage>
</organism>
<dbReference type="GO" id="GO:0016829">
    <property type="term" value="F:lyase activity"/>
    <property type="evidence" value="ECO:0007669"/>
    <property type="project" value="InterPro"/>
</dbReference>
<dbReference type="Pfam" id="PF03972">
    <property type="entry name" value="MmgE_PrpD_N"/>
    <property type="match status" value="1"/>
</dbReference>
<dbReference type="PANTHER" id="PTHR16943:SF8">
    <property type="entry name" value="2-METHYLCITRATE DEHYDRATASE"/>
    <property type="match status" value="1"/>
</dbReference>
<dbReference type="AlphaFoldDB" id="A0A938YDK9"/>
<evidence type="ECO:0000259" key="3">
    <source>
        <dbReference type="Pfam" id="PF19305"/>
    </source>
</evidence>
<evidence type="ECO:0000259" key="2">
    <source>
        <dbReference type="Pfam" id="PF03972"/>
    </source>
</evidence>
<dbReference type="InterPro" id="IPR042188">
    <property type="entry name" value="MmgE/PrpD_sf_2"/>
</dbReference>
<gene>
    <name evidence="4" type="ORF">JL106_04175</name>
</gene>
<dbReference type="InterPro" id="IPR005656">
    <property type="entry name" value="MmgE_PrpD"/>
</dbReference>
<keyword evidence="5" id="KW-1185">Reference proteome</keyword>
<dbReference type="InterPro" id="IPR042183">
    <property type="entry name" value="MmgE/PrpD_sf_1"/>
</dbReference>
<evidence type="ECO:0000313" key="5">
    <source>
        <dbReference type="Proteomes" id="UP000663792"/>
    </source>
</evidence>
<dbReference type="EMBL" id="JAERWK010000006">
    <property type="protein sequence ID" value="MBM9466477.1"/>
    <property type="molecule type" value="Genomic_DNA"/>
</dbReference>
<feature type="domain" description="MmgE/PrpD N-terminal" evidence="2">
    <location>
        <begin position="17"/>
        <end position="254"/>
    </location>
</feature>
<feature type="domain" description="MmgE/PrpD C-terminal" evidence="3">
    <location>
        <begin position="277"/>
        <end position="455"/>
    </location>
</feature>
<evidence type="ECO:0000256" key="1">
    <source>
        <dbReference type="ARBA" id="ARBA00006174"/>
    </source>
</evidence>
<dbReference type="InterPro" id="IPR045336">
    <property type="entry name" value="MmgE_PrpD_N"/>
</dbReference>
<dbReference type="InterPro" id="IPR036148">
    <property type="entry name" value="MmgE/PrpD_sf"/>
</dbReference>
<dbReference type="SUPFAM" id="SSF103378">
    <property type="entry name" value="2-methylcitrate dehydratase PrpD"/>
    <property type="match status" value="1"/>
</dbReference>
<protein>
    <submittedName>
        <fullName evidence="4">MmgE/PrpD family protein</fullName>
    </submittedName>
</protein>
<dbReference type="Gene3D" id="3.30.1330.120">
    <property type="entry name" value="2-methylcitrate dehydratase PrpD"/>
    <property type="match status" value="1"/>
</dbReference>
<accession>A0A938YDK9</accession>
<comment type="similarity">
    <text evidence="1">Belongs to the PrpD family.</text>
</comment>
<evidence type="ECO:0000313" key="4">
    <source>
        <dbReference type="EMBL" id="MBM9466477.1"/>
    </source>
</evidence>
<reference evidence="4" key="1">
    <citation type="submission" date="2021-01" db="EMBL/GenBank/DDBJ databases">
        <title>YIM 132084 draft genome.</title>
        <authorList>
            <person name="An D."/>
        </authorList>
    </citation>
    <scope>NUCLEOTIDE SEQUENCE</scope>
    <source>
        <strain evidence="4">YIM 132084</strain>
    </source>
</reference>
<dbReference type="Pfam" id="PF19305">
    <property type="entry name" value="MmgE_PrpD_C"/>
    <property type="match status" value="1"/>
</dbReference>
<name>A0A938YDK9_9ACTN</name>
<proteinExistence type="inferred from homology"/>
<dbReference type="Proteomes" id="UP000663792">
    <property type="component" value="Unassembled WGS sequence"/>
</dbReference>
<dbReference type="RefSeq" id="WP_205259445.1">
    <property type="nucleotide sequence ID" value="NZ_JAERWK010000006.1"/>
</dbReference>
<sequence>MTVAAGSAPTTAVGATRELAAFVAGLDAADLPETVQHKARVMLLDFFAAALGGADVSEVRTIVELVRSRGGHPVATVVGSDLRTSPADAAFATGAAADVLEHQDGYRFGGFHPSHVLPALLAVAEAQDRSVEELLTAMVAGYEVANRIGRCLHPEATRAGWFPTAAGFGAAAAAAKLLGLDADGIGWALGGAGFFVPAIAIEAIFSGHTVKPAFAGQLARAAVEAAEHAAAGLTGWDEILEHPRGLIALMGGRADDAQLTAGLGAEWTILEVHQKRWAGCRHTHGAAQACLELAEQHDLAPQDVTGIRIHTYGVAATLVDRPVSAMPTVGSTASAEVPSTVPCTLSVQYTAAAALVDRDLVALQYGEQRRADPQVHRLAGSVTLVVDPELEALYPEYTATEVEVVTASGAVHRTRIDTPFGDKRAPMTTEQRLAKFHTYADPRLGRDRAERLRTAIDGSTGRVRDLTALLRD</sequence>